<keyword evidence="2" id="KW-1185">Reference proteome</keyword>
<accession>A0A0A8K750</accession>
<organism evidence="1 2">
    <name type="scientific">Methyloceanibacter caenitepidi</name>
    <dbReference type="NCBI Taxonomy" id="1384459"/>
    <lineage>
        <taxon>Bacteria</taxon>
        <taxon>Pseudomonadati</taxon>
        <taxon>Pseudomonadota</taxon>
        <taxon>Alphaproteobacteria</taxon>
        <taxon>Hyphomicrobiales</taxon>
        <taxon>Hyphomicrobiaceae</taxon>
        <taxon>Methyloceanibacter</taxon>
    </lineage>
</organism>
<dbReference type="HOGENOM" id="CLU_2220014_0_0_5"/>
<gene>
    <name evidence="1" type="ORF">GL4_2899</name>
</gene>
<protein>
    <submittedName>
        <fullName evidence="1">Uncharacterized protein</fullName>
    </submittedName>
</protein>
<sequence length="106" mass="12241">MPEPRARSQIGKWLKDHKPEEVLRAVEQAERVGTKDPVPYITALLKPKADRPWRRTDDGGYAVRPGTADFERLKAHANRHDRRRYYDFVAAEKSGDEVVVAEIYPK</sequence>
<dbReference type="AlphaFoldDB" id="A0A0A8K750"/>
<dbReference type="RefSeq" id="WP_172653362.1">
    <property type="nucleotide sequence ID" value="NZ_AP014648.1"/>
</dbReference>
<name>A0A0A8K750_9HYPH</name>
<dbReference type="KEGG" id="mcg:GL4_2899"/>
<reference evidence="1 2" key="1">
    <citation type="submission" date="2014-09" db="EMBL/GenBank/DDBJ databases">
        <title>Genome sequencing of Methyloceanibacter caenitepidi Gela4.</title>
        <authorList>
            <person name="Takeuchi M."/>
            <person name="Susumu S."/>
            <person name="Kamagata Y."/>
            <person name="Oshima K."/>
            <person name="Hattori M."/>
            <person name="Iwasaki W."/>
        </authorList>
    </citation>
    <scope>NUCLEOTIDE SEQUENCE [LARGE SCALE GENOMIC DNA]</scope>
    <source>
        <strain evidence="1 2">Gela4</strain>
    </source>
</reference>
<dbReference type="STRING" id="1384459.GL4_2899"/>
<dbReference type="Proteomes" id="UP000031643">
    <property type="component" value="Chromosome"/>
</dbReference>
<evidence type="ECO:0000313" key="2">
    <source>
        <dbReference type="Proteomes" id="UP000031643"/>
    </source>
</evidence>
<dbReference type="EMBL" id="AP014648">
    <property type="protein sequence ID" value="BAQ18332.1"/>
    <property type="molecule type" value="Genomic_DNA"/>
</dbReference>
<proteinExistence type="predicted"/>
<evidence type="ECO:0000313" key="1">
    <source>
        <dbReference type="EMBL" id="BAQ18332.1"/>
    </source>
</evidence>